<feature type="binding site" description="axial binding residue" evidence="5">
    <location>
        <position position="440"/>
    </location>
    <ligand>
        <name>heme</name>
        <dbReference type="ChEBI" id="CHEBI:30413"/>
    </ligand>
    <ligandPart>
        <name>Fe</name>
        <dbReference type="ChEBI" id="CHEBI:18248"/>
    </ligandPart>
</feature>
<evidence type="ECO:0000313" key="7">
    <source>
        <dbReference type="EMBL" id="KAK1764910.1"/>
    </source>
</evidence>
<dbReference type="CDD" id="cd11062">
    <property type="entry name" value="CYP58-like"/>
    <property type="match status" value="1"/>
</dbReference>
<dbReference type="Pfam" id="PF00067">
    <property type="entry name" value="p450"/>
    <property type="match status" value="1"/>
</dbReference>
<comment type="cofactor">
    <cofactor evidence="1 5">
        <name>heme</name>
        <dbReference type="ChEBI" id="CHEBI:30413"/>
    </cofactor>
</comment>
<dbReference type="Gene3D" id="1.10.630.10">
    <property type="entry name" value="Cytochrome P450"/>
    <property type="match status" value="1"/>
</dbReference>
<keyword evidence="6" id="KW-0503">Monooxygenase</keyword>
<keyword evidence="4 5" id="KW-0408">Iron</keyword>
<keyword evidence="3 5" id="KW-0479">Metal-binding</keyword>
<dbReference type="GO" id="GO:0005506">
    <property type="term" value="F:iron ion binding"/>
    <property type="evidence" value="ECO:0007669"/>
    <property type="project" value="InterPro"/>
</dbReference>
<dbReference type="InterPro" id="IPR002401">
    <property type="entry name" value="Cyt_P450_E_grp-I"/>
</dbReference>
<dbReference type="InterPro" id="IPR017972">
    <property type="entry name" value="Cyt_P450_CS"/>
</dbReference>
<dbReference type="Proteomes" id="UP001244011">
    <property type="component" value="Unassembled WGS sequence"/>
</dbReference>
<keyword evidence="8" id="KW-1185">Reference proteome</keyword>
<reference evidence="7" key="1">
    <citation type="submission" date="2023-06" db="EMBL/GenBank/DDBJ databases">
        <title>Genome-scale phylogeny and comparative genomics of the fungal order Sordariales.</title>
        <authorList>
            <consortium name="Lawrence Berkeley National Laboratory"/>
            <person name="Hensen N."/>
            <person name="Bonometti L."/>
            <person name="Westerberg I."/>
            <person name="Brannstrom I.O."/>
            <person name="Guillou S."/>
            <person name="Cros-Aarteil S."/>
            <person name="Calhoun S."/>
            <person name="Haridas S."/>
            <person name="Kuo A."/>
            <person name="Mondo S."/>
            <person name="Pangilinan J."/>
            <person name="Riley R."/>
            <person name="Labutti K."/>
            <person name="Andreopoulos B."/>
            <person name="Lipzen A."/>
            <person name="Chen C."/>
            <person name="Yanf M."/>
            <person name="Daum C."/>
            <person name="Ng V."/>
            <person name="Clum A."/>
            <person name="Steindorff A."/>
            <person name="Ohm R."/>
            <person name="Martin F."/>
            <person name="Silar P."/>
            <person name="Natvig D."/>
            <person name="Lalanne C."/>
            <person name="Gautier V."/>
            <person name="Ament-Velasquez S.L."/>
            <person name="Kruys A."/>
            <person name="Hutchinson M.I."/>
            <person name="Powell A.J."/>
            <person name="Barry K."/>
            <person name="Miller A.N."/>
            <person name="Grigoriev I.V."/>
            <person name="Debuchy R."/>
            <person name="Gladieux P."/>
            <person name="Thoren M.H."/>
            <person name="Johannesson H."/>
        </authorList>
    </citation>
    <scope>NUCLEOTIDE SEQUENCE</scope>
    <source>
        <strain evidence="7">8032-3</strain>
    </source>
</reference>
<dbReference type="InterPro" id="IPR036396">
    <property type="entry name" value="Cyt_P450_sf"/>
</dbReference>
<protein>
    <submittedName>
        <fullName evidence="7">Cytochrome P450</fullName>
    </submittedName>
</protein>
<evidence type="ECO:0000256" key="1">
    <source>
        <dbReference type="ARBA" id="ARBA00001971"/>
    </source>
</evidence>
<evidence type="ECO:0000256" key="5">
    <source>
        <dbReference type="PIRSR" id="PIRSR602401-1"/>
    </source>
</evidence>
<dbReference type="GeneID" id="85314935"/>
<keyword evidence="6" id="KW-0560">Oxidoreductase</keyword>
<evidence type="ECO:0000256" key="2">
    <source>
        <dbReference type="ARBA" id="ARBA00022617"/>
    </source>
</evidence>
<dbReference type="GO" id="GO:0020037">
    <property type="term" value="F:heme binding"/>
    <property type="evidence" value="ECO:0007669"/>
    <property type="project" value="InterPro"/>
</dbReference>
<dbReference type="PROSITE" id="PS00086">
    <property type="entry name" value="CYTOCHROME_P450"/>
    <property type="match status" value="1"/>
</dbReference>
<dbReference type="InterPro" id="IPR001128">
    <property type="entry name" value="Cyt_P450"/>
</dbReference>
<accession>A0AAJ0FLA5</accession>
<keyword evidence="2 5" id="KW-0349">Heme</keyword>
<comment type="caution">
    <text evidence="7">The sequence shown here is derived from an EMBL/GenBank/DDBJ whole genome shotgun (WGS) entry which is preliminary data.</text>
</comment>
<name>A0AAJ0FLA5_9PEZI</name>
<evidence type="ECO:0000256" key="3">
    <source>
        <dbReference type="ARBA" id="ARBA00022723"/>
    </source>
</evidence>
<dbReference type="PRINTS" id="PR00463">
    <property type="entry name" value="EP450I"/>
</dbReference>
<sequence length="496" mass="54668">MAGSLAIPIIWATFAAITAFYNIHLHPLAKFPGPQAACLSQKWLLAQSKTGKAEEVFERLHKEYGTQALRIGPNELHISDVSVYKTIYNQTSPYLKAPDFYGAFGTPHTLFVEDDPAMHKARRRMLNPFFSRGGILKIEPMIVAKIQRLLDRLETVRSAQSINIYNAIRCVTVDIISEFAFGRTQGLTQTSDANFYGGFLVTFDAVATVIWDQAYRPYLRKILGAIPKAITRRLSSEVAKILDLALESEQSLAAYRAALKERTADDSAHATIFDGLQELPSDQIVAEGVDILTAGSDTTALSVTMGLWHISHNAKVRDKLVGALVEAIPDPTSFPSLVKLEEISYLTACVRESIRVAMAVPGRLPRVVPDYKKTNSAPLIVDGMIIPPGTVVGMSAYSMHSSEELWGPDARSFNPDRWLGDGGKALDQHMVSFSKGLRSCIGQNLAYAEATLLLAHLLRRYDVRLSPQSGDPVRMDNFTNAIREPGVLIDLSKHDD</sequence>
<evidence type="ECO:0000256" key="6">
    <source>
        <dbReference type="RuleBase" id="RU000461"/>
    </source>
</evidence>
<dbReference type="EMBL" id="MU839017">
    <property type="protein sequence ID" value="KAK1764910.1"/>
    <property type="molecule type" value="Genomic_DNA"/>
</dbReference>
<dbReference type="PANTHER" id="PTHR24305:SF234">
    <property type="entry name" value="CYTOCHROME P450"/>
    <property type="match status" value="1"/>
</dbReference>
<gene>
    <name evidence="7" type="ORF">QBC33DRAFT_593641</name>
</gene>
<comment type="similarity">
    <text evidence="6">Belongs to the cytochrome P450 family.</text>
</comment>
<dbReference type="PANTHER" id="PTHR24305">
    <property type="entry name" value="CYTOCHROME P450"/>
    <property type="match status" value="1"/>
</dbReference>
<organism evidence="7 8">
    <name type="scientific">Phialemonium atrogriseum</name>
    <dbReference type="NCBI Taxonomy" id="1093897"/>
    <lineage>
        <taxon>Eukaryota</taxon>
        <taxon>Fungi</taxon>
        <taxon>Dikarya</taxon>
        <taxon>Ascomycota</taxon>
        <taxon>Pezizomycotina</taxon>
        <taxon>Sordariomycetes</taxon>
        <taxon>Sordariomycetidae</taxon>
        <taxon>Cephalothecales</taxon>
        <taxon>Cephalothecaceae</taxon>
        <taxon>Phialemonium</taxon>
    </lineage>
</organism>
<dbReference type="RefSeq" id="XP_060281123.1">
    <property type="nucleotide sequence ID" value="XM_060431748.1"/>
</dbReference>
<dbReference type="PRINTS" id="PR00385">
    <property type="entry name" value="P450"/>
</dbReference>
<dbReference type="GO" id="GO:0004497">
    <property type="term" value="F:monooxygenase activity"/>
    <property type="evidence" value="ECO:0007669"/>
    <property type="project" value="UniProtKB-KW"/>
</dbReference>
<dbReference type="InterPro" id="IPR050121">
    <property type="entry name" value="Cytochrome_P450_monoxygenase"/>
</dbReference>
<evidence type="ECO:0000313" key="8">
    <source>
        <dbReference type="Proteomes" id="UP001244011"/>
    </source>
</evidence>
<dbReference type="SUPFAM" id="SSF48264">
    <property type="entry name" value="Cytochrome P450"/>
    <property type="match status" value="1"/>
</dbReference>
<dbReference type="GO" id="GO:0016705">
    <property type="term" value="F:oxidoreductase activity, acting on paired donors, with incorporation or reduction of molecular oxygen"/>
    <property type="evidence" value="ECO:0007669"/>
    <property type="project" value="InterPro"/>
</dbReference>
<proteinExistence type="inferred from homology"/>
<evidence type="ECO:0000256" key="4">
    <source>
        <dbReference type="ARBA" id="ARBA00023004"/>
    </source>
</evidence>
<dbReference type="AlphaFoldDB" id="A0AAJ0FLA5"/>